<dbReference type="STRING" id="1288291.A0A059F303"/>
<dbReference type="VEuPathDB" id="MicrosporidiaDB:H312_01060"/>
<evidence type="ECO:0000313" key="3">
    <source>
        <dbReference type="Proteomes" id="UP000030655"/>
    </source>
</evidence>
<reference evidence="2 3" key="2">
    <citation type="submission" date="2014-03" db="EMBL/GenBank/DDBJ databases">
        <title>The Genome Sequence of Anncaliia algerae insect isolate PRA339.</title>
        <authorList>
            <consortium name="The Broad Institute Genome Sequencing Platform"/>
            <consortium name="The Broad Institute Genome Sequencing Center for Infectious Disease"/>
            <person name="Cuomo C."/>
            <person name="Becnel J."/>
            <person name="Sanscrainte N."/>
            <person name="Walker B."/>
            <person name="Young S.K."/>
            <person name="Zeng Q."/>
            <person name="Gargeya S."/>
            <person name="Fitzgerald M."/>
            <person name="Haas B."/>
            <person name="Abouelleil A."/>
            <person name="Alvarado L."/>
            <person name="Arachchi H.M."/>
            <person name="Berlin A.M."/>
            <person name="Chapman S.B."/>
            <person name="Dewar J."/>
            <person name="Goldberg J."/>
            <person name="Griggs A."/>
            <person name="Gujja S."/>
            <person name="Hansen M."/>
            <person name="Howarth C."/>
            <person name="Imamovic A."/>
            <person name="Larimer J."/>
            <person name="McCowan C."/>
            <person name="Murphy C."/>
            <person name="Neiman D."/>
            <person name="Pearson M."/>
            <person name="Priest M."/>
            <person name="Roberts A."/>
            <person name="Saif S."/>
            <person name="Shea T."/>
            <person name="Sisk P."/>
            <person name="Sykes S."/>
            <person name="Wortman J."/>
            <person name="Nusbaum C."/>
            <person name="Birren B."/>
        </authorList>
    </citation>
    <scope>NUCLEOTIDE SEQUENCE [LARGE SCALE GENOMIC DNA]</scope>
    <source>
        <strain evidence="2 3">PRA339</strain>
    </source>
</reference>
<sequence length="223" mass="26975">MDRISLCKEIKQEIFKTLDNYIESLSKYTSIPESQVTKEKEQLLSELSALKEKYEEECKSTEIIHKEREQLLKYIKEDREGYENELQQINERKPFCAEKEILKQNLKDELNRINCKLHILKMKLDKKEEEDKKWKEKATNQANNFRRYLGIDIQPEVKHILRITFFLEQNAYVLIDFKDTPKIVDIWPIYISIEDAQMQYDKLNDFYEFCKYIRGVFKNKLVV</sequence>
<evidence type="ECO:0000256" key="1">
    <source>
        <dbReference type="SAM" id="Coils"/>
    </source>
</evidence>
<keyword evidence="1" id="KW-0175">Coiled coil</keyword>
<evidence type="ECO:0008006" key="4">
    <source>
        <dbReference type="Google" id="ProtNLM"/>
    </source>
</evidence>
<feature type="coiled-coil region" evidence="1">
    <location>
        <begin position="33"/>
        <end position="137"/>
    </location>
</feature>
<dbReference type="AlphaFoldDB" id="A0A059F303"/>
<name>A0A059F303_9MICR</name>
<keyword evidence="3" id="KW-1185">Reference proteome</keyword>
<dbReference type="HOGENOM" id="CLU_1239857_0_0_1"/>
<dbReference type="EMBL" id="KK365141">
    <property type="protein sequence ID" value="KCZ81482.1"/>
    <property type="molecule type" value="Genomic_DNA"/>
</dbReference>
<gene>
    <name evidence="2" type="ORF">H312_01060</name>
</gene>
<reference evidence="3" key="1">
    <citation type="submission" date="2013-02" db="EMBL/GenBank/DDBJ databases">
        <authorList>
            <consortium name="The Broad Institute Genome Sequencing Platform"/>
            <person name="Cuomo C."/>
            <person name="Becnel J."/>
            <person name="Sanscrainte N."/>
            <person name="Walker B."/>
            <person name="Young S.K."/>
            <person name="Zeng Q."/>
            <person name="Gargeya S."/>
            <person name="Fitzgerald M."/>
            <person name="Haas B."/>
            <person name="Abouelleil A."/>
            <person name="Alvarado L."/>
            <person name="Arachchi H.M."/>
            <person name="Berlin A.M."/>
            <person name="Chapman S.B."/>
            <person name="Dewar J."/>
            <person name="Goldberg J."/>
            <person name="Griggs A."/>
            <person name="Gujja S."/>
            <person name="Hansen M."/>
            <person name="Howarth C."/>
            <person name="Imamovic A."/>
            <person name="Larimer J."/>
            <person name="McCowan C."/>
            <person name="Murphy C."/>
            <person name="Neiman D."/>
            <person name="Pearson M."/>
            <person name="Priest M."/>
            <person name="Roberts A."/>
            <person name="Saif S."/>
            <person name="Shea T."/>
            <person name="Sisk P."/>
            <person name="Sykes S."/>
            <person name="Wortman J."/>
            <person name="Nusbaum C."/>
            <person name="Birren B."/>
        </authorList>
    </citation>
    <scope>NUCLEOTIDE SEQUENCE [LARGE SCALE GENOMIC DNA]</scope>
    <source>
        <strain evidence="3">PRA339</strain>
    </source>
</reference>
<organism evidence="2 3">
    <name type="scientific">Anncaliia algerae PRA339</name>
    <dbReference type="NCBI Taxonomy" id="1288291"/>
    <lineage>
        <taxon>Eukaryota</taxon>
        <taxon>Fungi</taxon>
        <taxon>Fungi incertae sedis</taxon>
        <taxon>Microsporidia</taxon>
        <taxon>Tubulinosematoidea</taxon>
        <taxon>Tubulinosematidae</taxon>
        <taxon>Anncaliia</taxon>
    </lineage>
</organism>
<protein>
    <recommendedName>
        <fullName evidence="4">Kinetochore protein SPC25</fullName>
    </recommendedName>
</protein>
<accession>A0A059F303</accession>
<dbReference type="OrthoDB" id="2198970at2759"/>
<proteinExistence type="predicted"/>
<evidence type="ECO:0000313" key="2">
    <source>
        <dbReference type="EMBL" id="KCZ81482.1"/>
    </source>
</evidence>
<dbReference type="Proteomes" id="UP000030655">
    <property type="component" value="Unassembled WGS sequence"/>
</dbReference>